<dbReference type="PANTHER" id="PTHR43783:SF1">
    <property type="entry name" value="UDP-N-ACETYLGLUCOSAMINE 1-CARBOXYVINYLTRANSFERASE"/>
    <property type="match status" value="1"/>
</dbReference>
<evidence type="ECO:0000256" key="12">
    <source>
        <dbReference type="ARBA" id="ARBA00039754"/>
    </source>
</evidence>
<comment type="catalytic activity">
    <reaction evidence="15">
        <text>phosphoenolpyruvate + UDP-N-acetyl-alpha-D-glucosamine = UDP-N-acetyl-3-O-(1-carboxyvinyl)-alpha-D-glucosamine + phosphate</text>
        <dbReference type="Rhea" id="RHEA:18681"/>
        <dbReference type="ChEBI" id="CHEBI:43474"/>
        <dbReference type="ChEBI" id="CHEBI:57705"/>
        <dbReference type="ChEBI" id="CHEBI:58702"/>
        <dbReference type="ChEBI" id="CHEBI:68483"/>
        <dbReference type="EC" id="2.5.1.7"/>
    </reaction>
</comment>
<dbReference type="GO" id="GO:0071555">
    <property type="term" value="P:cell wall organization"/>
    <property type="evidence" value="ECO:0007669"/>
    <property type="project" value="UniProtKB-KW"/>
</dbReference>
<dbReference type="GO" id="GO:0005737">
    <property type="term" value="C:cytoplasm"/>
    <property type="evidence" value="ECO:0007669"/>
    <property type="project" value="UniProtKB-SubCell"/>
</dbReference>
<sequence>MADVDALQLEGGIPLVGSVKVNGSRTFALRLLYASVLVGEPCNLTNIPKSKYVTDDIQVVESVGAECTWSGLNKLTVDAQAMKDYVIPADYASKTVTAAFLVPALIHKFGKAVLPKSANNTLKRYRGKEYAAIWQSLGMDVREDLDNYYIEARGLRSGEIVLPYKSRILTDLAILSSLFVLGESTILNASLDVETDDLIDLCTKMGGELKRLESGAISVNGCGVFRGLSYDCPFDREEGAFFIVATLLTNGNATLTGIDRLRFLPLINWLSKAGASYEFIDAGMRVWHNPGDAFEKTEVTVSAYPGFLTDFQPLCVFLDCFAEGTSIVHENLLATNIDYIQDLNAMGANISINRTTDYIDIEVKGPVKLKAGRVFVKDLRYALPTLLFSLCVDGVNEIGDYSIIEGGFDTITERLKSLGALIPNRL</sequence>
<evidence type="ECO:0000256" key="8">
    <source>
        <dbReference type="ARBA" id="ARBA00023306"/>
    </source>
</evidence>
<evidence type="ECO:0000256" key="11">
    <source>
        <dbReference type="ARBA" id="ARBA00039108"/>
    </source>
</evidence>
<evidence type="ECO:0000256" key="3">
    <source>
        <dbReference type="ARBA" id="ARBA00022490"/>
    </source>
</evidence>
<comment type="pathway">
    <text evidence="2">Cell wall biogenesis; peptidoglycan biosynthesis.</text>
</comment>
<comment type="similarity">
    <text evidence="10">Belongs to the EPSP synthase family. MurA subfamily.</text>
</comment>
<keyword evidence="9" id="KW-0961">Cell wall biogenesis/degradation</keyword>
<dbReference type="PANTHER" id="PTHR43783">
    <property type="entry name" value="UDP-N-ACETYLGLUCOSAMINE 1-CARBOXYVINYLTRANSFERASE"/>
    <property type="match status" value="1"/>
</dbReference>
<protein>
    <recommendedName>
        <fullName evidence="12">UDP-N-acetylglucosamine 1-carboxyvinyltransferase</fullName>
        <ecNumber evidence="11">2.5.1.7</ecNumber>
    </recommendedName>
    <alternativeName>
        <fullName evidence="13">Enoylpyruvate transferase</fullName>
    </alternativeName>
    <alternativeName>
        <fullName evidence="14">UDP-N-acetylglucosamine enolpyruvyl transferase</fullName>
    </alternativeName>
</protein>
<evidence type="ECO:0000313" key="17">
    <source>
        <dbReference type="EMBL" id="KKT84596.1"/>
    </source>
</evidence>
<dbReference type="GO" id="GO:0009252">
    <property type="term" value="P:peptidoglycan biosynthetic process"/>
    <property type="evidence" value="ECO:0007669"/>
    <property type="project" value="UniProtKB-KW"/>
</dbReference>
<evidence type="ECO:0000256" key="7">
    <source>
        <dbReference type="ARBA" id="ARBA00022984"/>
    </source>
</evidence>
<dbReference type="AlphaFoldDB" id="A0A0G1KLR5"/>
<proteinExistence type="inferred from homology"/>
<organism evidence="17 18">
    <name type="scientific">candidate division WWE3 bacterium GW2011_GWC2_44_9</name>
    <dbReference type="NCBI Taxonomy" id="1619125"/>
    <lineage>
        <taxon>Bacteria</taxon>
        <taxon>Katanobacteria</taxon>
    </lineage>
</organism>
<keyword evidence="7" id="KW-0573">Peptidoglycan synthesis</keyword>
<evidence type="ECO:0000256" key="15">
    <source>
        <dbReference type="ARBA" id="ARBA00047527"/>
    </source>
</evidence>
<reference evidence="17 18" key="1">
    <citation type="journal article" date="2015" name="Nature">
        <title>rRNA introns, odd ribosomes, and small enigmatic genomes across a large radiation of phyla.</title>
        <authorList>
            <person name="Brown C.T."/>
            <person name="Hug L.A."/>
            <person name="Thomas B.C."/>
            <person name="Sharon I."/>
            <person name="Castelle C.J."/>
            <person name="Singh A."/>
            <person name="Wilkins M.J."/>
            <person name="Williams K.H."/>
            <person name="Banfield J.F."/>
        </authorList>
    </citation>
    <scope>NUCLEOTIDE SEQUENCE [LARGE SCALE GENOMIC DNA]</scope>
</reference>
<evidence type="ECO:0000259" key="16">
    <source>
        <dbReference type="Pfam" id="PF00275"/>
    </source>
</evidence>
<dbReference type="InterPro" id="IPR013792">
    <property type="entry name" value="RNA3'P_cycl/enolpyr_Trfase_a/b"/>
</dbReference>
<dbReference type="InterPro" id="IPR001986">
    <property type="entry name" value="Enolpyruvate_Tfrase_dom"/>
</dbReference>
<feature type="domain" description="Enolpyruvate transferase" evidence="16">
    <location>
        <begin position="11"/>
        <end position="415"/>
    </location>
</feature>
<dbReference type="InterPro" id="IPR036968">
    <property type="entry name" value="Enolpyruvate_Tfrase_sf"/>
</dbReference>
<dbReference type="Pfam" id="PF00275">
    <property type="entry name" value="EPSP_synthase"/>
    <property type="match status" value="1"/>
</dbReference>
<evidence type="ECO:0000256" key="9">
    <source>
        <dbReference type="ARBA" id="ARBA00023316"/>
    </source>
</evidence>
<gene>
    <name evidence="17" type="ORF">UW82_C0016G0005</name>
</gene>
<evidence type="ECO:0000256" key="13">
    <source>
        <dbReference type="ARBA" id="ARBA00042443"/>
    </source>
</evidence>
<keyword evidence="5 17" id="KW-0808">Transferase</keyword>
<dbReference type="EC" id="2.5.1.7" evidence="11"/>
<comment type="subcellular location">
    <subcellularLocation>
        <location evidence="1">Cytoplasm</location>
    </subcellularLocation>
</comment>
<dbReference type="Proteomes" id="UP000034504">
    <property type="component" value="Unassembled WGS sequence"/>
</dbReference>
<dbReference type="EMBL" id="LCJU01000016">
    <property type="protein sequence ID" value="KKT84596.1"/>
    <property type="molecule type" value="Genomic_DNA"/>
</dbReference>
<keyword evidence="4" id="KW-0132">Cell division</keyword>
<keyword evidence="8" id="KW-0131">Cell cycle</keyword>
<evidence type="ECO:0000256" key="6">
    <source>
        <dbReference type="ARBA" id="ARBA00022960"/>
    </source>
</evidence>
<evidence type="ECO:0000256" key="4">
    <source>
        <dbReference type="ARBA" id="ARBA00022618"/>
    </source>
</evidence>
<dbReference type="SUPFAM" id="SSF55205">
    <property type="entry name" value="EPT/RTPC-like"/>
    <property type="match status" value="1"/>
</dbReference>
<evidence type="ECO:0000256" key="1">
    <source>
        <dbReference type="ARBA" id="ARBA00004496"/>
    </source>
</evidence>
<name>A0A0G1KLR5_UNCKA</name>
<evidence type="ECO:0000256" key="2">
    <source>
        <dbReference type="ARBA" id="ARBA00004752"/>
    </source>
</evidence>
<keyword evidence="6" id="KW-0133">Cell shape</keyword>
<dbReference type="InterPro" id="IPR050068">
    <property type="entry name" value="MurA_subfamily"/>
</dbReference>
<dbReference type="Gene3D" id="3.65.10.10">
    <property type="entry name" value="Enolpyruvate transferase domain"/>
    <property type="match status" value="2"/>
</dbReference>
<dbReference type="GO" id="GO:0051301">
    <property type="term" value="P:cell division"/>
    <property type="evidence" value="ECO:0007669"/>
    <property type="project" value="UniProtKB-KW"/>
</dbReference>
<accession>A0A0G1KLR5</accession>
<keyword evidence="3" id="KW-0963">Cytoplasm</keyword>
<dbReference type="GO" id="GO:0008760">
    <property type="term" value="F:UDP-N-acetylglucosamine 1-carboxyvinyltransferase activity"/>
    <property type="evidence" value="ECO:0007669"/>
    <property type="project" value="UniProtKB-EC"/>
</dbReference>
<evidence type="ECO:0000256" key="10">
    <source>
        <dbReference type="ARBA" id="ARBA00038367"/>
    </source>
</evidence>
<comment type="caution">
    <text evidence="17">The sequence shown here is derived from an EMBL/GenBank/DDBJ whole genome shotgun (WGS) entry which is preliminary data.</text>
</comment>
<evidence type="ECO:0000256" key="14">
    <source>
        <dbReference type="ARBA" id="ARBA00042842"/>
    </source>
</evidence>
<evidence type="ECO:0000313" key="18">
    <source>
        <dbReference type="Proteomes" id="UP000034504"/>
    </source>
</evidence>
<dbReference type="GO" id="GO:0008360">
    <property type="term" value="P:regulation of cell shape"/>
    <property type="evidence" value="ECO:0007669"/>
    <property type="project" value="UniProtKB-KW"/>
</dbReference>
<evidence type="ECO:0000256" key="5">
    <source>
        <dbReference type="ARBA" id="ARBA00022679"/>
    </source>
</evidence>